<dbReference type="Proteomes" id="UP001596220">
    <property type="component" value="Unassembled WGS sequence"/>
</dbReference>
<organism evidence="1 2">
    <name type="scientific">Saccharothrix lopnurensis</name>
    <dbReference type="NCBI Taxonomy" id="1670621"/>
    <lineage>
        <taxon>Bacteria</taxon>
        <taxon>Bacillati</taxon>
        <taxon>Actinomycetota</taxon>
        <taxon>Actinomycetes</taxon>
        <taxon>Pseudonocardiales</taxon>
        <taxon>Pseudonocardiaceae</taxon>
        <taxon>Saccharothrix</taxon>
    </lineage>
</organism>
<sequence>MTQFATIDTTPVYPLAAQPGAVEMLNVMIEAAARYPGLVVQRGTTWDGGLAEADHLTGVITISPAANRAETRCALLACLLHLVQGATDDEEADQRAVREQVARILAPRSVLPADLDDVDVDALAGQMGVDLRTARLSIELARSAR</sequence>
<comment type="caution">
    <text evidence="1">The sequence shown here is derived from an EMBL/GenBank/DDBJ whole genome shotgun (WGS) entry which is preliminary data.</text>
</comment>
<gene>
    <name evidence="1" type="ORF">ACFP3R_15610</name>
</gene>
<dbReference type="EMBL" id="JBHSQO010000013">
    <property type="protein sequence ID" value="MFC6090707.1"/>
    <property type="molecule type" value="Genomic_DNA"/>
</dbReference>
<keyword evidence="2" id="KW-1185">Reference proteome</keyword>
<proteinExistence type="predicted"/>
<name>A0ABW1P6R7_9PSEU</name>
<accession>A0ABW1P6R7</accession>
<reference evidence="2" key="1">
    <citation type="journal article" date="2019" name="Int. J. Syst. Evol. Microbiol.">
        <title>The Global Catalogue of Microorganisms (GCM) 10K type strain sequencing project: providing services to taxonomists for standard genome sequencing and annotation.</title>
        <authorList>
            <consortium name="The Broad Institute Genomics Platform"/>
            <consortium name="The Broad Institute Genome Sequencing Center for Infectious Disease"/>
            <person name="Wu L."/>
            <person name="Ma J."/>
        </authorList>
    </citation>
    <scope>NUCLEOTIDE SEQUENCE [LARGE SCALE GENOMIC DNA]</scope>
    <source>
        <strain evidence="2">CGMCC 4.7246</strain>
    </source>
</reference>
<evidence type="ECO:0000313" key="2">
    <source>
        <dbReference type="Proteomes" id="UP001596220"/>
    </source>
</evidence>
<protein>
    <submittedName>
        <fullName evidence="1">Uncharacterized protein</fullName>
    </submittedName>
</protein>
<dbReference type="RefSeq" id="WP_380636858.1">
    <property type="nucleotide sequence ID" value="NZ_JBHSQO010000013.1"/>
</dbReference>
<evidence type="ECO:0000313" key="1">
    <source>
        <dbReference type="EMBL" id="MFC6090707.1"/>
    </source>
</evidence>